<comment type="caution">
    <text evidence="1">The sequence shown here is derived from an EMBL/GenBank/DDBJ whole genome shotgun (WGS) entry which is preliminary data.</text>
</comment>
<dbReference type="EMBL" id="SNRW01025176">
    <property type="protein sequence ID" value="KAA6361706.1"/>
    <property type="molecule type" value="Genomic_DNA"/>
</dbReference>
<feature type="non-terminal residue" evidence="1">
    <location>
        <position position="1"/>
    </location>
</feature>
<evidence type="ECO:0000313" key="1">
    <source>
        <dbReference type="EMBL" id="KAA6361706.1"/>
    </source>
</evidence>
<proteinExistence type="predicted"/>
<organism evidence="1 2">
    <name type="scientific">Streblomastix strix</name>
    <dbReference type="NCBI Taxonomy" id="222440"/>
    <lineage>
        <taxon>Eukaryota</taxon>
        <taxon>Metamonada</taxon>
        <taxon>Preaxostyla</taxon>
        <taxon>Oxymonadida</taxon>
        <taxon>Streblomastigidae</taxon>
        <taxon>Streblomastix</taxon>
    </lineage>
</organism>
<gene>
    <name evidence="1" type="ORF">EZS28_042767</name>
</gene>
<sequence>KIFVELVTHRFIADYVFHLAQGKLTSFAAHGLTQWGPDRSKMNESQGFDKQTSTQTELLAKKGIDYAIIMIVITCKRVKLLLQAEIQAVRREDPENLFIKKEKRSRDMEDIKPVQSQKSARDEDGEHIQKTVIDLEQGDGDEGWDEPFQGFPERLNEPRRHQSSKLYLGLDWKIIEPNGKTKLKQGDQYADEMTELIDEQQTLIVAMEIGLGGNINIESIEHTYALLCVGAKAVALLNELNNAPRELKGVVGDSILPADIFSDDSIESIKSLKSSNHSCCNICTNRQPFQLFQPFEIQQTLYAASLFNYGGVAAAGRGLQPCGRGGRGRRAFGFDFLPFEGQ</sequence>
<accession>A0A5J4TT53</accession>
<protein>
    <submittedName>
        <fullName evidence="1">Uncharacterized protein</fullName>
    </submittedName>
</protein>
<reference evidence="1 2" key="1">
    <citation type="submission" date="2019-03" db="EMBL/GenBank/DDBJ databases">
        <title>Single cell metagenomics reveals metabolic interactions within the superorganism composed of flagellate Streblomastix strix and complex community of Bacteroidetes bacteria on its surface.</title>
        <authorList>
            <person name="Treitli S.C."/>
            <person name="Kolisko M."/>
            <person name="Husnik F."/>
            <person name="Keeling P."/>
            <person name="Hampl V."/>
        </authorList>
    </citation>
    <scope>NUCLEOTIDE SEQUENCE [LARGE SCALE GENOMIC DNA]</scope>
    <source>
        <strain evidence="1">ST1C</strain>
    </source>
</reference>
<dbReference type="AlphaFoldDB" id="A0A5J4TT53"/>
<dbReference type="Proteomes" id="UP000324800">
    <property type="component" value="Unassembled WGS sequence"/>
</dbReference>
<evidence type="ECO:0000313" key="2">
    <source>
        <dbReference type="Proteomes" id="UP000324800"/>
    </source>
</evidence>
<name>A0A5J4TT53_9EUKA</name>